<dbReference type="Pfam" id="PF07898">
    <property type="entry name" value="DUF1676"/>
    <property type="match status" value="1"/>
</dbReference>
<dbReference type="VEuPathDB" id="VectorBase:PPAI010524"/>
<dbReference type="VEuPathDB" id="VectorBase:PPAPM1_011047"/>
<evidence type="ECO:0000313" key="1">
    <source>
        <dbReference type="EnsemblMetazoa" id="PPAI010524-PA"/>
    </source>
</evidence>
<proteinExistence type="predicted"/>
<dbReference type="InterPro" id="IPR012464">
    <property type="entry name" value="DUF1676"/>
</dbReference>
<dbReference type="EnsemblMetazoa" id="PPAI010524-RA">
    <property type="protein sequence ID" value="PPAI010524-PA"/>
    <property type="gene ID" value="PPAI010524"/>
</dbReference>
<sequence>MLKSIVISLLVYGVAVSGSQDSAADVVRDIYRSCLSEWSTDCVKPKSLSWLKEVAQKDMIRLTDELALVRTADAEPEAEGKALPREIRAFDKIDEFLSTHALRIEPPKILQDKSVRKLIPKSLLKGGLAETIQVPLSEGKVAEGRSFVKKVMIPFLLGLKIKTFGLVPLALALIALKTWKAMTLGLLSLVVAGAIVIFRLAKPKVVNYEVVHYPHHHHVEHHVEHPHHVQWEPPQGWSRQMDAQEMAYSSYL</sequence>
<accession>A0A1B0DPT7</accession>
<dbReference type="PANTHER" id="PTHR21879:SF13">
    <property type="entry name" value="OSIRIS 18"/>
    <property type="match status" value="1"/>
</dbReference>
<dbReference type="Proteomes" id="UP000092462">
    <property type="component" value="Unassembled WGS sequence"/>
</dbReference>
<dbReference type="EMBL" id="AJVK01018563">
    <property type="status" value="NOT_ANNOTATED_CDS"/>
    <property type="molecule type" value="Genomic_DNA"/>
</dbReference>
<organism evidence="1 2">
    <name type="scientific">Phlebotomus papatasi</name>
    <name type="common">Sandfly</name>
    <dbReference type="NCBI Taxonomy" id="29031"/>
    <lineage>
        <taxon>Eukaryota</taxon>
        <taxon>Metazoa</taxon>
        <taxon>Ecdysozoa</taxon>
        <taxon>Arthropoda</taxon>
        <taxon>Hexapoda</taxon>
        <taxon>Insecta</taxon>
        <taxon>Pterygota</taxon>
        <taxon>Neoptera</taxon>
        <taxon>Endopterygota</taxon>
        <taxon>Diptera</taxon>
        <taxon>Nematocera</taxon>
        <taxon>Psychodoidea</taxon>
        <taxon>Psychodidae</taxon>
        <taxon>Phlebotomus</taxon>
        <taxon>Phlebotomus</taxon>
    </lineage>
</organism>
<evidence type="ECO:0000313" key="2">
    <source>
        <dbReference type="Proteomes" id="UP000092462"/>
    </source>
</evidence>
<dbReference type="GO" id="GO:0016020">
    <property type="term" value="C:membrane"/>
    <property type="evidence" value="ECO:0007669"/>
    <property type="project" value="TreeGrafter"/>
</dbReference>
<dbReference type="AlphaFoldDB" id="A0A1B0DPT7"/>
<dbReference type="PANTHER" id="PTHR21879">
    <property type="entry name" value="FI03362P-RELATED-RELATED"/>
    <property type="match status" value="1"/>
</dbReference>
<protein>
    <submittedName>
        <fullName evidence="1">Uncharacterized protein</fullName>
    </submittedName>
</protein>
<keyword evidence="2" id="KW-1185">Reference proteome</keyword>
<name>A0A1B0DPT7_PHLPP</name>
<reference evidence="1" key="1">
    <citation type="submission" date="2022-08" db="UniProtKB">
        <authorList>
            <consortium name="EnsemblMetazoa"/>
        </authorList>
    </citation>
    <scope>IDENTIFICATION</scope>
    <source>
        <strain evidence="1">Israel</strain>
    </source>
</reference>